<name>A0ABW1IN31_9BACL</name>
<evidence type="ECO:0000313" key="3">
    <source>
        <dbReference type="Proteomes" id="UP001596250"/>
    </source>
</evidence>
<dbReference type="InterPro" id="IPR019267">
    <property type="entry name" value="CRISPR-assoc_Cas6_C"/>
</dbReference>
<gene>
    <name evidence="2" type="primary">cas6</name>
    <name evidence="2" type="ORF">ACFPXP_08545</name>
</gene>
<evidence type="ECO:0000259" key="1">
    <source>
        <dbReference type="Pfam" id="PF10040"/>
    </source>
</evidence>
<comment type="caution">
    <text evidence="2">The sequence shown here is derived from an EMBL/GenBank/DDBJ whole genome shotgun (WGS) entry which is preliminary data.</text>
</comment>
<feature type="domain" description="CRISPR-associated protein Cas6 C-terminal" evidence="1">
    <location>
        <begin position="164"/>
        <end position="285"/>
    </location>
</feature>
<protein>
    <submittedName>
        <fullName evidence="2">CRISPR system precrRNA processing endoribonuclease RAMP protein Cas6</fullName>
    </submittedName>
</protein>
<reference evidence="3" key="1">
    <citation type="journal article" date="2019" name="Int. J. Syst. Evol. Microbiol.">
        <title>The Global Catalogue of Microorganisms (GCM) 10K type strain sequencing project: providing services to taxonomists for standard genome sequencing and annotation.</title>
        <authorList>
            <consortium name="The Broad Institute Genomics Platform"/>
            <consortium name="The Broad Institute Genome Sequencing Center for Infectious Disease"/>
            <person name="Wu L."/>
            <person name="Ma J."/>
        </authorList>
    </citation>
    <scope>NUCLEOTIDE SEQUENCE [LARGE SCALE GENOMIC DNA]</scope>
    <source>
        <strain evidence="3">CCM 8749</strain>
    </source>
</reference>
<dbReference type="Pfam" id="PF10040">
    <property type="entry name" value="CRISPR_Cas6"/>
    <property type="match status" value="1"/>
</dbReference>
<dbReference type="RefSeq" id="WP_379893809.1">
    <property type="nucleotide sequence ID" value="NZ_CBCSCT010000106.1"/>
</dbReference>
<organism evidence="2 3">
    <name type="scientific">Marinicrinis lubricantis</name>
    <dbReference type="NCBI Taxonomy" id="2086470"/>
    <lineage>
        <taxon>Bacteria</taxon>
        <taxon>Bacillati</taxon>
        <taxon>Bacillota</taxon>
        <taxon>Bacilli</taxon>
        <taxon>Bacillales</taxon>
        <taxon>Paenibacillaceae</taxon>
    </lineage>
</organism>
<accession>A0ABW1IN31</accession>
<evidence type="ECO:0000313" key="2">
    <source>
        <dbReference type="EMBL" id="MFC5986477.1"/>
    </source>
</evidence>
<dbReference type="EMBL" id="JBHSQV010000104">
    <property type="protein sequence ID" value="MFC5986477.1"/>
    <property type="molecule type" value="Genomic_DNA"/>
</dbReference>
<dbReference type="Proteomes" id="UP001596250">
    <property type="component" value="Unassembled WGS sequence"/>
</dbReference>
<proteinExistence type="predicted"/>
<keyword evidence="3" id="KW-1185">Reference proteome</keyword>
<dbReference type="Gene3D" id="3.30.70.1900">
    <property type="match status" value="1"/>
</dbReference>
<sequence>MNLELFSLPYMPLLIRLKCRETVRLPRYLGSTLHGVMGWILSTNVEAYQYIFENRRYGCGKQDIVNPYILEPPRYQGIYNEGDMLCFKFILLGRAANYTKSVIDSMASVPYFEIGAERKKFELVDILQADRLETIWHSCRVYTESTVSNMLATQEQKGVSRCSIHLLTPLRIRRAGEQLREVDFPTIIRSITRRVAALTDRYGGHVQADAAAHICELSSSVHTTSSGLYWSEMSRYSNRRHIKMDLSGLLGAMTFEGEMYHFAPWLYAARCLHIGRNVTFGCGQVDVVLG</sequence>